<evidence type="ECO:0000313" key="5">
    <source>
        <dbReference type="Proteomes" id="UP000095645"/>
    </source>
</evidence>
<dbReference type="Proteomes" id="UP000095447">
    <property type="component" value="Unassembled WGS sequence"/>
</dbReference>
<evidence type="ECO:0000313" key="6">
    <source>
        <dbReference type="Proteomes" id="UP000095762"/>
    </source>
</evidence>
<dbReference type="EMBL" id="CYZP01000021">
    <property type="protein sequence ID" value="CUO28247.1"/>
    <property type="molecule type" value="Genomic_DNA"/>
</dbReference>
<name>A0A174DSN8_9FIRM</name>
<dbReference type="Proteomes" id="UP000095762">
    <property type="component" value="Unassembled WGS sequence"/>
</dbReference>
<evidence type="ECO:0000313" key="2">
    <source>
        <dbReference type="EMBL" id="CUO33479.1"/>
    </source>
</evidence>
<dbReference type="EMBL" id="CYZA01000017">
    <property type="protein sequence ID" value="CUO33479.1"/>
    <property type="molecule type" value="Genomic_DNA"/>
</dbReference>
<reference evidence="4 5" key="1">
    <citation type="submission" date="2015-09" db="EMBL/GenBank/DDBJ databases">
        <authorList>
            <consortium name="Pathogen Informatics"/>
        </authorList>
    </citation>
    <scope>NUCLEOTIDE SEQUENCE [LARGE SCALE GENOMIC DNA]</scope>
    <source>
        <strain evidence="2 4">2789STDY5608838</strain>
        <strain evidence="1 5">2789STDY5834861</strain>
        <strain evidence="3 6">2789STDY5834957</strain>
    </source>
</reference>
<gene>
    <name evidence="2" type="ORF">ERS852395_02725</name>
    <name evidence="1" type="ORF">ERS852476_02391</name>
    <name evidence="3" type="ORF">ERS852569_01349</name>
</gene>
<accession>A0A174DSN8</accession>
<sequence>MLLADFCRFIAVLVNNAFKTVQQSAKDKEDICRRANARQRYLTQDFTL</sequence>
<protein>
    <submittedName>
        <fullName evidence="1">Uncharacterized protein</fullName>
    </submittedName>
</protein>
<dbReference type="EMBL" id="CZBP01000008">
    <property type="protein sequence ID" value="CUP94515.1"/>
    <property type="molecule type" value="Genomic_DNA"/>
</dbReference>
<evidence type="ECO:0000313" key="3">
    <source>
        <dbReference type="EMBL" id="CUP94515.1"/>
    </source>
</evidence>
<proteinExistence type="predicted"/>
<dbReference type="Proteomes" id="UP000095645">
    <property type="component" value="Unassembled WGS sequence"/>
</dbReference>
<dbReference type="AlphaFoldDB" id="A0A174DSN8"/>
<organism evidence="1 5">
    <name type="scientific">Blautia obeum</name>
    <dbReference type="NCBI Taxonomy" id="40520"/>
    <lineage>
        <taxon>Bacteria</taxon>
        <taxon>Bacillati</taxon>
        <taxon>Bacillota</taxon>
        <taxon>Clostridia</taxon>
        <taxon>Lachnospirales</taxon>
        <taxon>Lachnospiraceae</taxon>
        <taxon>Blautia</taxon>
    </lineage>
</organism>
<evidence type="ECO:0000313" key="4">
    <source>
        <dbReference type="Proteomes" id="UP000095447"/>
    </source>
</evidence>
<evidence type="ECO:0000313" key="1">
    <source>
        <dbReference type="EMBL" id="CUO28247.1"/>
    </source>
</evidence>